<dbReference type="EMBL" id="JAPWGM010000001">
    <property type="protein sequence ID" value="MCZ4242370.1"/>
    <property type="molecule type" value="Genomic_DNA"/>
</dbReference>
<dbReference type="RefSeq" id="WP_269425490.1">
    <property type="nucleotide sequence ID" value="NZ_JAPWGM010000001.1"/>
</dbReference>
<feature type="signal peptide" evidence="1">
    <location>
        <begin position="1"/>
        <end position="20"/>
    </location>
</feature>
<evidence type="ECO:0000256" key="1">
    <source>
        <dbReference type="SAM" id="SignalP"/>
    </source>
</evidence>
<keyword evidence="1" id="KW-0732">Signal</keyword>
<organism evidence="2 3">
    <name type="scientific">Pedobacter punctiformis</name>
    <dbReference type="NCBI Taxonomy" id="3004097"/>
    <lineage>
        <taxon>Bacteria</taxon>
        <taxon>Pseudomonadati</taxon>
        <taxon>Bacteroidota</taxon>
        <taxon>Sphingobacteriia</taxon>
        <taxon>Sphingobacteriales</taxon>
        <taxon>Sphingobacteriaceae</taxon>
        <taxon>Pedobacter</taxon>
    </lineage>
</organism>
<dbReference type="Proteomes" id="UP001144347">
    <property type="component" value="Unassembled WGS sequence"/>
</dbReference>
<sequence length="355" mass="37118">MKNLYISTLLLLCTVTITKAQQGFGTNSPASSSVIDMVATDKGALLPRIALTSITVAAPVSTPVNGLTVFNTATAGTAPNNVTPGYYYWSTISSKWVRMQDAVNNIYTNDGTLASNRIVTQGANTLSYTGTAASMVKITNTAGTLSTPVSALQIVDGSQATGKVLTSDANGNTSWTYSALQAITGTLPSGASVVSFTSYGAGNPPNISLYTGGSITLPPGKWMVSFGSLASMGQNDRMNTSDAQLWCTAFLSNSTSSNVATTDYITAYTGQRGSGGSIGRGMNRTMVTGAIAINNTSGANKTYYLWANQELETYTGGPAQIYINGGTTLGTNPGYWVNLFGSGNYERYFYAIPIQ</sequence>
<gene>
    <name evidence="2" type="ORF">O0955_00010</name>
</gene>
<feature type="chain" id="PRO_5045721688" evidence="1">
    <location>
        <begin position="21"/>
        <end position="355"/>
    </location>
</feature>
<proteinExistence type="predicted"/>
<protein>
    <submittedName>
        <fullName evidence="2">Uncharacterized protein</fullName>
    </submittedName>
</protein>
<accession>A0ABT4L385</accession>
<keyword evidence="3" id="KW-1185">Reference proteome</keyword>
<name>A0ABT4L385_9SPHI</name>
<evidence type="ECO:0000313" key="3">
    <source>
        <dbReference type="Proteomes" id="UP001144347"/>
    </source>
</evidence>
<evidence type="ECO:0000313" key="2">
    <source>
        <dbReference type="EMBL" id="MCZ4242370.1"/>
    </source>
</evidence>
<reference evidence="2" key="1">
    <citation type="submission" date="2022-12" db="EMBL/GenBank/DDBJ databases">
        <title>Genome sequence of HCMS5-2.</title>
        <authorList>
            <person name="Woo H."/>
        </authorList>
    </citation>
    <scope>NUCLEOTIDE SEQUENCE</scope>
    <source>
        <strain evidence="2">HCMS5-2</strain>
    </source>
</reference>
<comment type="caution">
    <text evidence="2">The sequence shown here is derived from an EMBL/GenBank/DDBJ whole genome shotgun (WGS) entry which is preliminary data.</text>
</comment>